<dbReference type="Gene3D" id="2.60.40.1120">
    <property type="entry name" value="Carboxypeptidase-like, regulatory domain"/>
    <property type="match status" value="1"/>
</dbReference>
<dbReference type="InterPro" id="IPR012910">
    <property type="entry name" value="Plug_dom"/>
</dbReference>
<evidence type="ECO:0000259" key="5">
    <source>
        <dbReference type="Pfam" id="PF07715"/>
    </source>
</evidence>
<accession>A0AAE3MI84</accession>
<dbReference type="GO" id="GO:0009279">
    <property type="term" value="C:cell outer membrane"/>
    <property type="evidence" value="ECO:0007669"/>
    <property type="project" value="UniProtKB-SubCell"/>
</dbReference>
<dbReference type="Gene3D" id="2.40.170.20">
    <property type="entry name" value="TonB-dependent receptor, beta-barrel domain"/>
    <property type="match status" value="1"/>
</dbReference>
<organism evidence="7 8">
    <name type="scientific">Plebeiibacterium marinum</name>
    <dbReference type="NCBI Taxonomy" id="2992111"/>
    <lineage>
        <taxon>Bacteria</taxon>
        <taxon>Pseudomonadati</taxon>
        <taxon>Bacteroidota</taxon>
        <taxon>Bacteroidia</taxon>
        <taxon>Marinilabiliales</taxon>
        <taxon>Marinilabiliaceae</taxon>
        <taxon>Plebeiibacterium</taxon>
    </lineage>
</organism>
<sequence>MKNILTLLMLLGMTLFFPNLFANNTNKVGEEKIVRGRVFDKKSNEPVEYATVAVYKKEDNSVVTGTISDENGEFKIKGLQPGNFYIVISFLGYDDYKFDDITIRKSGNTMNLGDIILDANAKSLEEVDVVAQRQSVEFKIDKKVVNVGKQMTSASLSAVEVLENVPSIRVDIEGNVSLRGSTGFTVLIDGKPTVLDPSDALRQIPASTIENIEIITNPSAKYQPDGTGGIINIITKKNRLKGVQGLINLKAGTFKQHGGDFLLNWRKNSTNFYVGGDYNNRPFPGESFSERQTKANNITTVKKSYGENDRSFNGGSFRTGLDWDISDNNFLSVGLRTGKYDMSGSSDQEYITTTLPQSTETLEQNENESSRGGFYYSITGNYQKKFSQKGHELSAQVNYRYRDGEEDNENLLFQNNNPIASSGTYTTEDGPSGRWEIRIDYVKPVGANNKFEAGFQGRSSNSDDITSLSLFNASSNAFELQADKNNAINYKRNIYALYSTYNGEYGKLGYQLGIRGEFTKRDILNKKDNQDYTIDRFDYFPTVHLSYKLPEDHQLMASYSRRIDRPRGFYLEPFITWEDMYNVRMGDPGIVPEYIDALELGYLKQWEKSQLSFEGYYRITHNKVERIKSVYDEGILLTSVANVGKDYSLGLDANYNVPLFKWWEMNIMGNLYQYRVKGSTNGQSFNNHSFNWSSRINNTFKLNKLMQLQFNGDYNSPTATSQGETEGYYAFNGAFRIDFLDRKMSGVVQVRDIFATAKRVSITEDADFYNYQKWERKAPFVSFTLSYRLNNFMQKRKGKDSNGEGMGDEEF</sequence>
<dbReference type="SUPFAM" id="SSF56935">
    <property type="entry name" value="Porins"/>
    <property type="match status" value="1"/>
</dbReference>
<dbReference type="Proteomes" id="UP001207408">
    <property type="component" value="Unassembled WGS sequence"/>
</dbReference>
<dbReference type="Pfam" id="PF13620">
    <property type="entry name" value="CarboxypepD_reg"/>
    <property type="match status" value="1"/>
</dbReference>
<evidence type="ECO:0000313" key="7">
    <source>
        <dbReference type="EMBL" id="MCW3807572.1"/>
    </source>
</evidence>
<proteinExistence type="predicted"/>
<dbReference type="SUPFAM" id="SSF49464">
    <property type="entry name" value="Carboxypeptidase regulatory domain-like"/>
    <property type="match status" value="1"/>
</dbReference>
<dbReference type="EMBL" id="JAPDPI010000051">
    <property type="protein sequence ID" value="MCW3807572.1"/>
    <property type="molecule type" value="Genomic_DNA"/>
</dbReference>
<keyword evidence="7" id="KW-0675">Receptor</keyword>
<keyword evidence="2" id="KW-0472">Membrane</keyword>
<dbReference type="Pfam" id="PF07715">
    <property type="entry name" value="Plug"/>
    <property type="match status" value="1"/>
</dbReference>
<reference evidence="7" key="1">
    <citation type="submission" date="2022-10" db="EMBL/GenBank/DDBJ databases">
        <authorList>
            <person name="Yu W.X."/>
        </authorList>
    </citation>
    <scope>NUCLEOTIDE SEQUENCE</scope>
    <source>
        <strain evidence="7">D04</strain>
    </source>
</reference>
<comment type="caution">
    <text evidence="7">The sequence shown here is derived from an EMBL/GenBank/DDBJ whole genome shotgun (WGS) entry which is preliminary data.</text>
</comment>
<dbReference type="AlphaFoldDB" id="A0AAE3MI84"/>
<dbReference type="InterPro" id="IPR036942">
    <property type="entry name" value="Beta-barrel_TonB_sf"/>
</dbReference>
<dbReference type="PANTHER" id="PTHR40980">
    <property type="entry name" value="PLUG DOMAIN-CONTAINING PROTEIN"/>
    <property type="match status" value="1"/>
</dbReference>
<feature type="domain" description="TonB-dependent receptor plug" evidence="5">
    <location>
        <begin position="155"/>
        <end position="230"/>
    </location>
</feature>
<dbReference type="Gene3D" id="2.170.130.10">
    <property type="entry name" value="TonB-dependent receptor, plug domain"/>
    <property type="match status" value="1"/>
</dbReference>
<dbReference type="InterPro" id="IPR037066">
    <property type="entry name" value="Plug_dom_sf"/>
</dbReference>
<feature type="chain" id="PRO_5041902090" evidence="4">
    <location>
        <begin position="23"/>
        <end position="811"/>
    </location>
</feature>
<evidence type="ECO:0000259" key="6">
    <source>
        <dbReference type="Pfam" id="PF14905"/>
    </source>
</evidence>
<comment type="subcellular location">
    <subcellularLocation>
        <location evidence="1">Cell outer membrane</location>
    </subcellularLocation>
</comment>
<evidence type="ECO:0000256" key="1">
    <source>
        <dbReference type="ARBA" id="ARBA00004442"/>
    </source>
</evidence>
<keyword evidence="8" id="KW-1185">Reference proteome</keyword>
<keyword evidence="4" id="KW-0732">Signal</keyword>
<evidence type="ECO:0000313" key="8">
    <source>
        <dbReference type="Proteomes" id="UP001207408"/>
    </source>
</evidence>
<evidence type="ECO:0000256" key="4">
    <source>
        <dbReference type="SAM" id="SignalP"/>
    </source>
</evidence>
<dbReference type="InterPro" id="IPR008969">
    <property type="entry name" value="CarboxyPept-like_regulatory"/>
</dbReference>
<feature type="signal peptide" evidence="4">
    <location>
        <begin position="1"/>
        <end position="22"/>
    </location>
</feature>
<feature type="domain" description="Outer membrane protein beta-barrel" evidence="6">
    <location>
        <begin position="384"/>
        <end position="787"/>
    </location>
</feature>
<dbReference type="PANTHER" id="PTHR40980:SF4">
    <property type="entry name" value="TONB-DEPENDENT RECEPTOR-LIKE BETA-BARREL DOMAIN-CONTAINING PROTEIN"/>
    <property type="match status" value="1"/>
</dbReference>
<dbReference type="Pfam" id="PF14905">
    <property type="entry name" value="OMP_b-brl_3"/>
    <property type="match status" value="1"/>
</dbReference>
<name>A0AAE3MI84_9BACT</name>
<evidence type="ECO:0000256" key="2">
    <source>
        <dbReference type="ARBA" id="ARBA00023136"/>
    </source>
</evidence>
<gene>
    <name evidence="7" type="ORF">OM074_18240</name>
</gene>
<keyword evidence="3" id="KW-0998">Cell outer membrane</keyword>
<evidence type="ECO:0000256" key="3">
    <source>
        <dbReference type="ARBA" id="ARBA00023237"/>
    </source>
</evidence>
<dbReference type="InterPro" id="IPR041700">
    <property type="entry name" value="OMP_b-brl_3"/>
</dbReference>
<dbReference type="RefSeq" id="WP_301202002.1">
    <property type="nucleotide sequence ID" value="NZ_JAPDPI010000051.1"/>
</dbReference>
<protein>
    <submittedName>
        <fullName evidence="7">TonB-dependent receptor</fullName>
    </submittedName>
</protein>